<feature type="domain" description="DUF6265" evidence="2">
    <location>
        <begin position="37"/>
        <end position="146"/>
    </location>
</feature>
<gene>
    <name evidence="3" type="ORF">SAMN06295910_0524</name>
</gene>
<accession>A0A1X7FZI8</accession>
<feature type="chain" id="PRO_5010873585" description="DUF6265 domain-containing protein" evidence="1">
    <location>
        <begin position="17"/>
        <end position="166"/>
    </location>
</feature>
<feature type="signal peptide" evidence="1">
    <location>
        <begin position="1"/>
        <end position="16"/>
    </location>
</feature>
<proteinExistence type="predicted"/>
<name>A0A1X7FZI8_9SPHN</name>
<dbReference type="AlphaFoldDB" id="A0A1X7FZI8"/>
<sequence>MTLLLSLLLAAAPAPAEVPRRLEAGQTSPAAQVEALDFLTGTWVGGREGVEASVVYLPPKGGQISGHFQEGKDGKVTMYEIVQIVHAGASLAYRLKHFNPDLTGWEEKAGDAATVFPLVAVERDAVFFDGFTIRRTGPDTLAETVRITKKDGSEMLLHYTYRRAPR</sequence>
<dbReference type="Pfam" id="PF19780">
    <property type="entry name" value="DUF6265"/>
    <property type="match status" value="1"/>
</dbReference>
<evidence type="ECO:0000313" key="3">
    <source>
        <dbReference type="EMBL" id="SMF61534.1"/>
    </source>
</evidence>
<dbReference type="InterPro" id="IPR046232">
    <property type="entry name" value="DUF6265"/>
</dbReference>
<dbReference type="STRING" id="941907.SAMN06295910_0524"/>
<dbReference type="Proteomes" id="UP000192934">
    <property type="component" value="Chromosome I"/>
</dbReference>
<reference evidence="4" key="1">
    <citation type="submission" date="2017-04" db="EMBL/GenBank/DDBJ databases">
        <authorList>
            <person name="Varghese N."/>
            <person name="Submissions S."/>
        </authorList>
    </citation>
    <scope>NUCLEOTIDE SEQUENCE [LARGE SCALE GENOMIC DNA]</scope>
    <source>
        <strain evidence="4">Dd16</strain>
    </source>
</reference>
<dbReference type="RefSeq" id="WP_085217389.1">
    <property type="nucleotide sequence ID" value="NZ_LT840185.1"/>
</dbReference>
<evidence type="ECO:0000259" key="2">
    <source>
        <dbReference type="Pfam" id="PF19780"/>
    </source>
</evidence>
<dbReference type="OrthoDB" id="7567258at2"/>
<protein>
    <recommendedName>
        <fullName evidence="2">DUF6265 domain-containing protein</fullName>
    </recommendedName>
</protein>
<keyword evidence="1" id="KW-0732">Signal</keyword>
<keyword evidence="4" id="KW-1185">Reference proteome</keyword>
<evidence type="ECO:0000313" key="4">
    <source>
        <dbReference type="Proteomes" id="UP000192934"/>
    </source>
</evidence>
<dbReference type="EMBL" id="LT840185">
    <property type="protein sequence ID" value="SMF61534.1"/>
    <property type="molecule type" value="Genomic_DNA"/>
</dbReference>
<evidence type="ECO:0000256" key="1">
    <source>
        <dbReference type="SAM" id="SignalP"/>
    </source>
</evidence>
<organism evidence="3 4">
    <name type="scientific">Allosphingosinicella indica</name>
    <dbReference type="NCBI Taxonomy" id="941907"/>
    <lineage>
        <taxon>Bacteria</taxon>
        <taxon>Pseudomonadati</taxon>
        <taxon>Pseudomonadota</taxon>
        <taxon>Alphaproteobacteria</taxon>
        <taxon>Sphingomonadales</taxon>
        <taxon>Sphingomonadaceae</taxon>
        <taxon>Allosphingosinicella</taxon>
    </lineage>
</organism>